<evidence type="ECO:0000256" key="5">
    <source>
        <dbReference type="ARBA" id="ARBA00093456"/>
    </source>
</evidence>
<evidence type="ECO:0000313" key="7">
    <source>
        <dbReference type="EMBL" id="KAK1308671.1"/>
    </source>
</evidence>
<dbReference type="EMBL" id="JAUJYO010000009">
    <property type="protein sequence ID" value="KAK1308671.1"/>
    <property type="molecule type" value="Genomic_DNA"/>
</dbReference>
<dbReference type="InterPro" id="IPR029448">
    <property type="entry name" value="FANCD2"/>
</dbReference>
<sequence>MDYLYCGAYVFLEDVLETACSVSFLLASEVLVTLESLVNSVSGFVDNSLEGNGKNVHVEFSQGVLPFLRKKLGNTAHKLLVHEWNCTGQESGWNGKRNIIQKILHIYLQNSESTSDILDELACSILPQVFSCSVDTTQDIVRFPTLCPMTFLTWYKVLHEENLSILNKLVKKAILLRSRSDVQSVNGVLANLRKSVNVVVSLVNMCRTHAKVTLHAMSVKYGGKFVDSFLKVFDFLQAHFQAHNDAILQLVRELQKATRIIQTLCSEAKGSKRTMITSKIPATKRSMERFLFHVKGLLHSTSNGCAFWMGNLKHKDLMGQVVSSQVYNNDDEDSNNQGDADQEDPTGSHNLGVNDAD</sequence>
<evidence type="ECO:0000256" key="1">
    <source>
        <dbReference type="ARBA" id="ARBA00004123"/>
    </source>
</evidence>
<reference evidence="7" key="1">
    <citation type="journal article" date="2023" name="Nat. Commun.">
        <title>Diploid and tetraploid genomes of Acorus and the evolution of monocots.</title>
        <authorList>
            <person name="Ma L."/>
            <person name="Liu K.W."/>
            <person name="Li Z."/>
            <person name="Hsiao Y.Y."/>
            <person name="Qi Y."/>
            <person name="Fu T."/>
            <person name="Tang G.D."/>
            <person name="Zhang D."/>
            <person name="Sun W.H."/>
            <person name="Liu D.K."/>
            <person name="Li Y."/>
            <person name="Chen G.Z."/>
            <person name="Liu X.D."/>
            <person name="Liao X.Y."/>
            <person name="Jiang Y.T."/>
            <person name="Yu X."/>
            <person name="Hao Y."/>
            <person name="Huang J."/>
            <person name="Zhao X.W."/>
            <person name="Ke S."/>
            <person name="Chen Y.Y."/>
            <person name="Wu W.L."/>
            <person name="Hsu J.L."/>
            <person name="Lin Y.F."/>
            <person name="Huang M.D."/>
            <person name="Li C.Y."/>
            <person name="Huang L."/>
            <person name="Wang Z.W."/>
            <person name="Zhao X."/>
            <person name="Zhong W.Y."/>
            <person name="Peng D.H."/>
            <person name="Ahmad S."/>
            <person name="Lan S."/>
            <person name="Zhang J.S."/>
            <person name="Tsai W.C."/>
            <person name="Van de Peer Y."/>
            <person name="Liu Z.J."/>
        </authorList>
    </citation>
    <scope>NUCLEOTIDE SEQUENCE</scope>
    <source>
        <strain evidence="7">CP</strain>
    </source>
</reference>
<evidence type="ECO:0000256" key="4">
    <source>
        <dbReference type="ARBA" id="ARBA00023242"/>
    </source>
</evidence>
<proteinExistence type="inferred from homology"/>
<keyword evidence="3" id="KW-0832">Ubl conjugation</keyword>
<evidence type="ECO:0000256" key="2">
    <source>
        <dbReference type="ARBA" id="ARBA00022499"/>
    </source>
</evidence>
<reference evidence="7" key="2">
    <citation type="submission" date="2023-06" db="EMBL/GenBank/DDBJ databases">
        <authorList>
            <person name="Ma L."/>
            <person name="Liu K.-W."/>
            <person name="Li Z."/>
            <person name="Hsiao Y.-Y."/>
            <person name="Qi Y."/>
            <person name="Fu T."/>
            <person name="Tang G."/>
            <person name="Zhang D."/>
            <person name="Sun W.-H."/>
            <person name="Liu D.-K."/>
            <person name="Li Y."/>
            <person name="Chen G.-Z."/>
            <person name="Liu X.-D."/>
            <person name="Liao X.-Y."/>
            <person name="Jiang Y.-T."/>
            <person name="Yu X."/>
            <person name="Hao Y."/>
            <person name="Huang J."/>
            <person name="Zhao X.-W."/>
            <person name="Ke S."/>
            <person name="Chen Y.-Y."/>
            <person name="Wu W.-L."/>
            <person name="Hsu J.-L."/>
            <person name="Lin Y.-F."/>
            <person name="Huang M.-D."/>
            <person name="Li C.-Y."/>
            <person name="Huang L."/>
            <person name="Wang Z.-W."/>
            <person name="Zhao X."/>
            <person name="Zhong W.-Y."/>
            <person name="Peng D.-H."/>
            <person name="Ahmad S."/>
            <person name="Lan S."/>
            <person name="Zhang J.-S."/>
            <person name="Tsai W.-C."/>
            <person name="Van De Peer Y."/>
            <person name="Liu Z.-J."/>
        </authorList>
    </citation>
    <scope>NUCLEOTIDE SEQUENCE</scope>
    <source>
        <strain evidence="7">CP</strain>
        <tissue evidence="7">Leaves</tissue>
    </source>
</reference>
<keyword evidence="8" id="KW-1185">Reference proteome</keyword>
<feature type="region of interest" description="Disordered" evidence="6">
    <location>
        <begin position="327"/>
        <end position="357"/>
    </location>
</feature>
<keyword evidence="2" id="KW-1017">Isopeptide bond</keyword>
<dbReference type="GO" id="GO:1990918">
    <property type="term" value="P:double-strand break repair involved in meiotic recombination"/>
    <property type="evidence" value="ECO:0007669"/>
    <property type="project" value="TreeGrafter"/>
</dbReference>
<keyword evidence="4" id="KW-0539">Nucleus</keyword>
<gene>
    <name evidence="7" type="ORF">QJS10_CPA09g00622</name>
</gene>
<comment type="caution">
    <text evidence="7">The sequence shown here is derived from an EMBL/GenBank/DDBJ whole genome shotgun (WGS) entry which is preliminary data.</text>
</comment>
<evidence type="ECO:0008006" key="9">
    <source>
        <dbReference type="Google" id="ProtNLM"/>
    </source>
</evidence>
<evidence type="ECO:0000313" key="8">
    <source>
        <dbReference type="Proteomes" id="UP001180020"/>
    </source>
</evidence>
<dbReference type="Proteomes" id="UP001180020">
    <property type="component" value="Unassembled WGS sequence"/>
</dbReference>
<organism evidence="7 8">
    <name type="scientific">Acorus calamus</name>
    <name type="common">Sweet flag</name>
    <dbReference type="NCBI Taxonomy" id="4465"/>
    <lineage>
        <taxon>Eukaryota</taxon>
        <taxon>Viridiplantae</taxon>
        <taxon>Streptophyta</taxon>
        <taxon>Embryophyta</taxon>
        <taxon>Tracheophyta</taxon>
        <taxon>Spermatophyta</taxon>
        <taxon>Magnoliopsida</taxon>
        <taxon>Liliopsida</taxon>
        <taxon>Acoraceae</taxon>
        <taxon>Acorus</taxon>
    </lineage>
</organism>
<dbReference type="GO" id="GO:0005634">
    <property type="term" value="C:nucleus"/>
    <property type="evidence" value="ECO:0007669"/>
    <property type="project" value="UniProtKB-SubCell"/>
</dbReference>
<comment type="similarity">
    <text evidence="5">Belongs to the Fanconi anemia protein FANCD2 family.</text>
</comment>
<dbReference type="GO" id="GO:0070182">
    <property type="term" value="F:DNA polymerase binding"/>
    <property type="evidence" value="ECO:0007669"/>
    <property type="project" value="TreeGrafter"/>
</dbReference>
<dbReference type="PANTHER" id="PTHR32086:SF0">
    <property type="entry name" value="FANCONI ANEMIA GROUP D2 PROTEIN"/>
    <property type="match status" value="1"/>
</dbReference>
<accession>A0AAV9E658</accession>
<dbReference type="GO" id="GO:0036297">
    <property type="term" value="P:interstrand cross-link repair"/>
    <property type="evidence" value="ECO:0007669"/>
    <property type="project" value="TreeGrafter"/>
</dbReference>
<evidence type="ECO:0000256" key="6">
    <source>
        <dbReference type="SAM" id="MobiDB-lite"/>
    </source>
</evidence>
<dbReference type="GO" id="GO:0031573">
    <property type="term" value="P:mitotic intra-S DNA damage checkpoint signaling"/>
    <property type="evidence" value="ECO:0007669"/>
    <property type="project" value="TreeGrafter"/>
</dbReference>
<feature type="compositionally biased region" description="Acidic residues" evidence="6">
    <location>
        <begin position="329"/>
        <end position="344"/>
    </location>
</feature>
<name>A0AAV9E658_ACOCL</name>
<dbReference type="AlphaFoldDB" id="A0AAV9E658"/>
<protein>
    <recommendedName>
        <fullName evidence="9">Fanconi anemia group D2 protein</fullName>
    </recommendedName>
</protein>
<dbReference type="GO" id="GO:0000793">
    <property type="term" value="C:condensed chromosome"/>
    <property type="evidence" value="ECO:0007669"/>
    <property type="project" value="TreeGrafter"/>
</dbReference>
<dbReference type="GO" id="GO:0007129">
    <property type="term" value="P:homologous chromosome pairing at meiosis"/>
    <property type="evidence" value="ECO:0007669"/>
    <property type="project" value="TreeGrafter"/>
</dbReference>
<dbReference type="Pfam" id="PF14631">
    <property type="entry name" value="FancD2"/>
    <property type="match status" value="1"/>
</dbReference>
<evidence type="ECO:0000256" key="3">
    <source>
        <dbReference type="ARBA" id="ARBA00022843"/>
    </source>
</evidence>
<dbReference type="PANTHER" id="PTHR32086">
    <property type="entry name" value="FANCONI ANEMIA GROUP D2 PROTEIN"/>
    <property type="match status" value="1"/>
</dbReference>
<comment type="subcellular location">
    <subcellularLocation>
        <location evidence="1">Nucleus</location>
    </subcellularLocation>
</comment>